<dbReference type="RefSeq" id="WP_291108015.1">
    <property type="nucleotide sequence ID" value="NZ_JBHSGN010000064.1"/>
</dbReference>
<sequence length="534" mass="60023">MKTKIILQSFILSLILLGSGCTTGFDALNENPNDRTDEQYDFSRALVGSQIRKGATYEGADAHQRVKALGIDVFVQYVGGNSTARVWTPNDDWQSLYWKNHFNNQLAVLNTVIRDADLYEGRENTKAIARIWRVYIQTMFTDYFGPAPFSLDPDDPNPDYMKLDELYPVLFTELDDAVKGFDDSKPTLVREDPVYKGDILKWKRFANTLRLRMAIKLSEIAPDLCKTQALAAINADGGIMQQGDDAKIGSSAGWGNQYPYYMYQVGWSDRQVMMVSMEKTLTNIGGMDYSGTATTAPAKVDPRGSRYFDPSPTDNLWKGLKAGIRVEVGDMRSKVSAMSVTYVIPNDTKKTDIMLYVEACFLAAEATERFSVNTGKTALEWYEAGVRESFKTWGLSDDNATTYLTSESRNSWGTSAKYNKSQGAGDTNLEKIITQKYIAFYPDLSLQIWNDKRRLNLPALEIPEFRDSGAGTYPADDDIHNAKNYIQRTVYPQSEKLINEKKYNAGVAQLRDGDKTSSPLWWASKQANYCTSAN</sequence>
<dbReference type="EMBL" id="JBHSGN010000064">
    <property type="protein sequence ID" value="MFC4674033.1"/>
    <property type="molecule type" value="Genomic_DNA"/>
</dbReference>
<dbReference type="Proteomes" id="UP001596023">
    <property type="component" value="Unassembled WGS sequence"/>
</dbReference>
<evidence type="ECO:0000313" key="3">
    <source>
        <dbReference type="Proteomes" id="UP001596023"/>
    </source>
</evidence>
<keyword evidence="2" id="KW-0449">Lipoprotein</keyword>
<gene>
    <name evidence="2" type="ORF">ACFO6W_10030</name>
</gene>
<keyword evidence="1" id="KW-0732">Signal</keyword>
<keyword evidence="3" id="KW-1185">Reference proteome</keyword>
<proteinExistence type="predicted"/>
<dbReference type="Pfam" id="PF12741">
    <property type="entry name" value="SusD-like"/>
    <property type="match status" value="1"/>
</dbReference>
<protein>
    <submittedName>
        <fullName evidence="2">SusD/RagB family nutrient-binding outer membrane lipoprotein</fullName>
    </submittedName>
</protein>
<dbReference type="SUPFAM" id="SSF48452">
    <property type="entry name" value="TPR-like"/>
    <property type="match status" value="1"/>
</dbReference>
<organism evidence="2 3">
    <name type="scientific">Dysgonomonas termitidis</name>
    <dbReference type="NCBI Taxonomy" id="1516126"/>
    <lineage>
        <taxon>Bacteria</taxon>
        <taxon>Pseudomonadati</taxon>
        <taxon>Bacteroidota</taxon>
        <taxon>Bacteroidia</taxon>
        <taxon>Bacteroidales</taxon>
        <taxon>Dysgonomonadaceae</taxon>
        <taxon>Dysgonomonas</taxon>
    </lineage>
</organism>
<evidence type="ECO:0000256" key="1">
    <source>
        <dbReference type="SAM" id="SignalP"/>
    </source>
</evidence>
<dbReference type="InterPro" id="IPR011990">
    <property type="entry name" value="TPR-like_helical_dom_sf"/>
</dbReference>
<dbReference type="PROSITE" id="PS51257">
    <property type="entry name" value="PROKAR_LIPOPROTEIN"/>
    <property type="match status" value="1"/>
</dbReference>
<feature type="chain" id="PRO_5046438686" evidence="1">
    <location>
        <begin position="25"/>
        <end position="534"/>
    </location>
</feature>
<accession>A0ABV9KW89</accession>
<comment type="caution">
    <text evidence="2">The sequence shown here is derived from an EMBL/GenBank/DDBJ whole genome shotgun (WGS) entry which is preliminary data.</text>
</comment>
<reference evidence="3" key="1">
    <citation type="journal article" date="2019" name="Int. J. Syst. Evol. Microbiol.">
        <title>The Global Catalogue of Microorganisms (GCM) 10K type strain sequencing project: providing services to taxonomists for standard genome sequencing and annotation.</title>
        <authorList>
            <consortium name="The Broad Institute Genomics Platform"/>
            <consortium name="The Broad Institute Genome Sequencing Center for Infectious Disease"/>
            <person name="Wu L."/>
            <person name="Ma J."/>
        </authorList>
    </citation>
    <scope>NUCLEOTIDE SEQUENCE [LARGE SCALE GENOMIC DNA]</scope>
    <source>
        <strain evidence="3">CCUG 66188</strain>
    </source>
</reference>
<name>A0ABV9KW89_9BACT</name>
<evidence type="ECO:0000313" key="2">
    <source>
        <dbReference type="EMBL" id="MFC4674033.1"/>
    </source>
</evidence>
<feature type="signal peptide" evidence="1">
    <location>
        <begin position="1"/>
        <end position="24"/>
    </location>
</feature>
<dbReference type="Gene3D" id="1.25.40.390">
    <property type="match status" value="1"/>
</dbReference>
<dbReference type="InterPro" id="IPR024302">
    <property type="entry name" value="SusD-like"/>
</dbReference>